<protein>
    <submittedName>
        <fullName evidence="1 3">Uncharacterized protein</fullName>
    </submittedName>
</protein>
<dbReference type="AlphaFoldDB" id="A0A183A2S3"/>
<organism evidence="3">
    <name type="scientific">Echinostoma caproni</name>
    <dbReference type="NCBI Taxonomy" id="27848"/>
    <lineage>
        <taxon>Eukaryota</taxon>
        <taxon>Metazoa</taxon>
        <taxon>Spiralia</taxon>
        <taxon>Lophotrochozoa</taxon>
        <taxon>Platyhelminthes</taxon>
        <taxon>Trematoda</taxon>
        <taxon>Digenea</taxon>
        <taxon>Plagiorchiida</taxon>
        <taxon>Echinostomata</taxon>
        <taxon>Echinostomatoidea</taxon>
        <taxon>Echinostomatidae</taxon>
        <taxon>Echinostoma</taxon>
    </lineage>
</organism>
<reference evidence="3" key="1">
    <citation type="submission" date="2016-06" db="UniProtKB">
        <authorList>
            <consortium name="WormBaseParasite"/>
        </authorList>
    </citation>
    <scope>IDENTIFICATION</scope>
</reference>
<evidence type="ECO:0000313" key="2">
    <source>
        <dbReference type="Proteomes" id="UP000272942"/>
    </source>
</evidence>
<proteinExistence type="predicted"/>
<name>A0A183A2S3_9TREM</name>
<dbReference type="WBParaSite" id="ECPE_0000125801-mRNA-1">
    <property type="protein sequence ID" value="ECPE_0000125801-mRNA-1"/>
    <property type="gene ID" value="ECPE_0000125801"/>
</dbReference>
<dbReference type="EMBL" id="UZAN01006815">
    <property type="protein sequence ID" value="VDP35694.1"/>
    <property type="molecule type" value="Genomic_DNA"/>
</dbReference>
<evidence type="ECO:0000313" key="3">
    <source>
        <dbReference type="WBParaSite" id="ECPE_0000125801-mRNA-1"/>
    </source>
</evidence>
<evidence type="ECO:0000313" key="1">
    <source>
        <dbReference type="EMBL" id="VDP35694.1"/>
    </source>
</evidence>
<gene>
    <name evidence="1" type="ORF">ECPE_LOCUS1258</name>
</gene>
<sequence>MTLEGEVTGQTVWMEHVEGGKQIQHRFPKAGTALPTAPLATVLHGLNPKRKWYYLPQSLEPNPGTPDSRAVCLFLVYTLQAERSNVSVQVFSLSSCLQRL</sequence>
<accession>A0A183A2S3</accession>
<reference evidence="1 2" key="2">
    <citation type="submission" date="2018-11" db="EMBL/GenBank/DDBJ databases">
        <authorList>
            <consortium name="Pathogen Informatics"/>
        </authorList>
    </citation>
    <scope>NUCLEOTIDE SEQUENCE [LARGE SCALE GENOMIC DNA]</scope>
    <source>
        <strain evidence="1 2">Egypt</strain>
    </source>
</reference>
<dbReference type="Proteomes" id="UP000272942">
    <property type="component" value="Unassembled WGS sequence"/>
</dbReference>
<keyword evidence="2" id="KW-1185">Reference proteome</keyword>